<organism evidence="1 2">
    <name type="scientific">Rhizobium leguminosarum bv. viciae</name>
    <dbReference type="NCBI Taxonomy" id="387"/>
    <lineage>
        <taxon>Bacteria</taxon>
        <taxon>Pseudomonadati</taxon>
        <taxon>Pseudomonadota</taxon>
        <taxon>Alphaproteobacteria</taxon>
        <taxon>Hyphomicrobiales</taxon>
        <taxon>Rhizobiaceae</taxon>
        <taxon>Rhizobium/Agrobacterium group</taxon>
        <taxon>Rhizobium</taxon>
    </lineage>
</organism>
<name>A0A8I2GW41_RHILV</name>
<sequence length="77" mass="8823">MRLTSRCFSLLTKTAKYSIVMLGLVPSICIRSTLDRQQILGTRPRMTPSRTSLSTNGSHMRAFIFERNRSACWTLWA</sequence>
<dbReference type="Proteomes" id="UP000662259">
    <property type="component" value="Unassembled WGS sequence"/>
</dbReference>
<reference evidence="1" key="1">
    <citation type="submission" date="2019-10" db="EMBL/GenBank/DDBJ databases">
        <title>Rhizobium leguminosarum symbiovar viciae collection.</title>
        <authorList>
            <person name="Boivin S."/>
            <person name="Lepetit M."/>
        </authorList>
    </citation>
    <scope>NUCLEOTIDE SEQUENCE</scope>
    <source>
        <strain evidence="1">L143</strain>
    </source>
</reference>
<proteinExistence type="predicted"/>
<dbReference type="AlphaFoldDB" id="A0A8I2GW41"/>
<accession>A0A8I2GW41</accession>
<evidence type="ECO:0000313" key="2">
    <source>
        <dbReference type="Proteomes" id="UP000662259"/>
    </source>
</evidence>
<gene>
    <name evidence="1" type="ORF">GFL91_29630</name>
</gene>
<protein>
    <submittedName>
        <fullName evidence="1">Uncharacterized protein</fullName>
    </submittedName>
</protein>
<dbReference type="EMBL" id="WIEZ01000020">
    <property type="protein sequence ID" value="NKM49016.1"/>
    <property type="molecule type" value="Genomic_DNA"/>
</dbReference>
<comment type="caution">
    <text evidence="1">The sequence shown here is derived from an EMBL/GenBank/DDBJ whole genome shotgun (WGS) entry which is preliminary data.</text>
</comment>
<evidence type="ECO:0000313" key="1">
    <source>
        <dbReference type="EMBL" id="NKM49016.1"/>
    </source>
</evidence>